<evidence type="ECO:0000313" key="2">
    <source>
        <dbReference type="EMBL" id="OAK68381.1"/>
    </source>
</evidence>
<dbReference type="EMBL" id="LDJR01000056">
    <property type="protein sequence ID" value="OAK68381.1"/>
    <property type="molecule type" value="Genomic_DNA"/>
</dbReference>
<dbReference type="PATRIC" id="fig|217031.6.peg.3207"/>
<dbReference type="STRING" id="217031.ABB05_14915"/>
<keyword evidence="3" id="KW-1185">Reference proteome</keyword>
<dbReference type="InterPro" id="IPR011528">
    <property type="entry name" value="NERD"/>
</dbReference>
<dbReference type="PROSITE" id="PS50965">
    <property type="entry name" value="NERD"/>
    <property type="match status" value="1"/>
</dbReference>
<gene>
    <name evidence="2" type="ORF">ABB05_14915</name>
</gene>
<evidence type="ECO:0000259" key="1">
    <source>
        <dbReference type="PROSITE" id="PS50965"/>
    </source>
</evidence>
<dbReference type="AlphaFoldDB" id="A0A177ZK62"/>
<name>A0A177ZK62_9BACI</name>
<sequence>MHDKPRKSKELLVLQSLHPRMNLSLEEKQHFENLEKGYQGEITFYHQLKEYPFKHQLILYDLLLISNKTEFQVDSLLVRKNKIYLLEIKNFEGDFYIQQDKWYVASNGKEIRNPLLQLKRSEFLLQHLLQQWGYNVSIEPYIIFINPEFTLYQAPLHQPFIFRSQLNRFFKKLQASDLATTQKEKALTAKLVANHREHSSNERLPQYEYEQLEKGMVCSCCSGMLTYLNYKMTLCKKCGRQENLEAALMRNVREFHLLFPERKITLNAIYDWCKIISSKKTVRRILKNNLILIPRKKYSYYLFEK</sequence>
<evidence type="ECO:0000313" key="3">
    <source>
        <dbReference type="Proteomes" id="UP000077881"/>
    </source>
</evidence>
<accession>A0A177ZK62</accession>
<protein>
    <recommendedName>
        <fullName evidence="1">NERD domain-containing protein</fullName>
    </recommendedName>
</protein>
<dbReference type="RefSeq" id="WP_064468434.1">
    <property type="nucleotide sequence ID" value="NZ_LDJR01000056.1"/>
</dbReference>
<organism evidence="2 3">
    <name type="scientific">Lederbergia galactosidilytica</name>
    <dbReference type="NCBI Taxonomy" id="217031"/>
    <lineage>
        <taxon>Bacteria</taxon>
        <taxon>Bacillati</taxon>
        <taxon>Bacillota</taxon>
        <taxon>Bacilli</taxon>
        <taxon>Bacillales</taxon>
        <taxon>Bacillaceae</taxon>
        <taxon>Lederbergia</taxon>
    </lineage>
</organism>
<feature type="domain" description="NERD" evidence="1">
    <location>
        <begin position="36"/>
        <end position="148"/>
    </location>
</feature>
<reference evidence="2 3" key="1">
    <citation type="submission" date="2015-05" db="EMBL/GenBank/DDBJ databases">
        <title>Comparison of genome.</title>
        <authorList>
            <person name="Zheng Z."/>
            <person name="Sun M."/>
        </authorList>
    </citation>
    <scope>NUCLEOTIDE SEQUENCE [LARGE SCALE GENOMIC DNA]</scope>
    <source>
        <strain evidence="2 3">G25-74</strain>
    </source>
</reference>
<comment type="caution">
    <text evidence="2">The sequence shown here is derived from an EMBL/GenBank/DDBJ whole genome shotgun (WGS) entry which is preliminary data.</text>
</comment>
<dbReference type="Pfam" id="PF08378">
    <property type="entry name" value="NERD"/>
    <property type="match status" value="1"/>
</dbReference>
<proteinExistence type="predicted"/>
<dbReference type="Proteomes" id="UP000077881">
    <property type="component" value="Unassembled WGS sequence"/>
</dbReference>